<evidence type="ECO:0000256" key="3">
    <source>
        <dbReference type="ARBA" id="ARBA00022490"/>
    </source>
</evidence>
<evidence type="ECO:0000256" key="2">
    <source>
        <dbReference type="ARBA" id="ARBA00004496"/>
    </source>
</evidence>
<keyword evidence="5" id="KW-0010">Activator</keyword>
<dbReference type="CDD" id="cd06257">
    <property type="entry name" value="DnaJ"/>
    <property type="match status" value="1"/>
</dbReference>
<feature type="region of interest" description="Disordered" evidence="8">
    <location>
        <begin position="518"/>
        <end position="553"/>
    </location>
</feature>
<dbReference type="PROSITE" id="PS51293">
    <property type="entry name" value="SANT"/>
    <property type="match status" value="1"/>
</dbReference>
<dbReference type="Pfam" id="PF21884">
    <property type="entry name" value="ZUO1-like_ZHD"/>
    <property type="match status" value="1"/>
</dbReference>
<evidence type="ECO:0000313" key="12">
    <source>
        <dbReference type="Proteomes" id="UP000694941"/>
    </source>
</evidence>
<dbReference type="SMART" id="SM00717">
    <property type="entry name" value="SANT"/>
    <property type="match status" value="2"/>
</dbReference>
<dbReference type="InterPro" id="IPR017884">
    <property type="entry name" value="SANT_dom"/>
</dbReference>
<dbReference type="PROSITE" id="PS50076">
    <property type="entry name" value="DNAJ_2"/>
    <property type="match status" value="1"/>
</dbReference>
<dbReference type="PANTHER" id="PTHR43999:SF1">
    <property type="entry name" value="DNAJ HOMOLOG SUBFAMILY C MEMBER 2"/>
    <property type="match status" value="1"/>
</dbReference>
<keyword evidence="4" id="KW-0677">Repeat</keyword>
<dbReference type="Gene3D" id="1.10.8.840">
    <property type="entry name" value="Ribosome-associated complex head domain"/>
    <property type="match status" value="1"/>
</dbReference>
<dbReference type="Proteomes" id="UP000694941">
    <property type="component" value="Unplaced"/>
</dbReference>
<feature type="domain" description="SANT" evidence="11">
    <location>
        <begin position="545"/>
        <end position="600"/>
    </location>
</feature>
<keyword evidence="3" id="KW-0963">Cytoplasm</keyword>
<comment type="subcellular location">
    <subcellularLocation>
        <location evidence="2">Cytoplasm</location>
    </subcellularLocation>
    <subcellularLocation>
        <location evidence="1">Nucleus</location>
    </subcellularLocation>
</comment>
<organism evidence="12 13">
    <name type="scientific">Limulus polyphemus</name>
    <name type="common">Atlantic horseshoe crab</name>
    <dbReference type="NCBI Taxonomy" id="6850"/>
    <lineage>
        <taxon>Eukaryota</taxon>
        <taxon>Metazoa</taxon>
        <taxon>Ecdysozoa</taxon>
        <taxon>Arthropoda</taxon>
        <taxon>Chelicerata</taxon>
        <taxon>Merostomata</taxon>
        <taxon>Xiphosura</taxon>
        <taxon>Limulidae</taxon>
        <taxon>Limulus</taxon>
    </lineage>
</organism>
<evidence type="ECO:0000259" key="9">
    <source>
        <dbReference type="PROSITE" id="PS50076"/>
    </source>
</evidence>
<feature type="coiled-coil region" evidence="7">
    <location>
        <begin position="407"/>
        <end position="434"/>
    </location>
</feature>
<sequence>MLIFPSAKDDDQTCAVSHISEFIKIKVEPVGRWYEALCARRRNRYSTSGHSVESSSSEDEESEEEEAEEDVSYLRSLDPKDWKNQDHYAVLGLKNKRYTSTEDELKRAYRRKVLRHHPDKRKNAGEAVQDLDHDYFSCITRAYEILGHPTKRRSYDSVDPEFDEEIPSINNHSKDNFFEVFEPVFRRNERWSVKRNVPHLGSSDSTFEEVDKFYKFWYDFDSWREFSYLDEEEKEKGENREERRWIEKQNKVARQRRKKEEMSRIRQLVDNAYACDPRIQKFKDEEKQRKLAQKKAKQEAARAKVEEEERKRQETLEAEKKAKEKEEEEARLQREKEKKEKEALKKLTKKERKTLQQLCEKYGYFAENEEERVLNLQNVDKLSKLLTLERIQALNEVLQESDEQQGKEAFLSEVKSLNDQIAKEKEELVAAVQKSSNTCSESVSGKQWSHDDLQLLVKAVNLFPAGTSNRWEVVAAFVTQHSVTGTQRTAKEVLAKAKNLQKQDTNLKEEVNRKAYEKLEKSQKPTVINDESAPSERFESPAEQQGVAPWTGEEQRLLEQALKTYPASTPDRWDRIAVCVPGRSKKECMKRYKELVEMVKAKKAAQAAAAATKK</sequence>
<dbReference type="GeneID" id="106472965"/>
<keyword evidence="6" id="KW-0143">Chaperone</keyword>
<proteinExistence type="predicted"/>
<dbReference type="SUPFAM" id="SSF46565">
    <property type="entry name" value="Chaperone J-domain"/>
    <property type="match status" value="1"/>
</dbReference>
<evidence type="ECO:0000256" key="6">
    <source>
        <dbReference type="ARBA" id="ARBA00023186"/>
    </source>
</evidence>
<dbReference type="Pfam" id="PF23082">
    <property type="entry name" value="Myb_DNA-binding_2"/>
    <property type="match status" value="2"/>
</dbReference>
<feature type="region of interest" description="Disordered" evidence="8">
    <location>
        <begin position="286"/>
        <end position="341"/>
    </location>
</feature>
<evidence type="ECO:0000259" key="11">
    <source>
        <dbReference type="PROSITE" id="PS51293"/>
    </source>
</evidence>
<dbReference type="InterPro" id="IPR036869">
    <property type="entry name" value="J_dom_sf"/>
</dbReference>
<feature type="compositionally biased region" description="Basic and acidic residues" evidence="8">
    <location>
        <begin position="296"/>
        <end position="341"/>
    </location>
</feature>
<dbReference type="RefSeq" id="XP_013789088.1">
    <property type="nucleotide sequence ID" value="XM_013933634.2"/>
</dbReference>
<name>A0ABM1BUT1_LIMPO</name>
<dbReference type="InterPro" id="IPR032003">
    <property type="entry name" value="RAC_head"/>
</dbReference>
<evidence type="ECO:0000313" key="13">
    <source>
        <dbReference type="RefSeq" id="XP_013789088.1"/>
    </source>
</evidence>
<dbReference type="Pfam" id="PF16717">
    <property type="entry name" value="RAC_head"/>
    <property type="match status" value="1"/>
</dbReference>
<feature type="region of interest" description="Disordered" evidence="8">
    <location>
        <begin position="45"/>
        <end position="76"/>
    </location>
</feature>
<dbReference type="Gene3D" id="1.10.10.60">
    <property type="entry name" value="Homeodomain-like"/>
    <property type="match status" value="2"/>
</dbReference>
<accession>A0ABM1BUT1</accession>
<keyword evidence="12" id="KW-1185">Reference proteome</keyword>
<evidence type="ECO:0000256" key="5">
    <source>
        <dbReference type="ARBA" id="ARBA00023159"/>
    </source>
</evidence>
<dbReference type="SUPFAM" id="SSF46689">
    <property type="entry name" value="Homeodomain-like"/>
    <property type="match status" value="2"/>
</dbReference>
<dbReference type="PANTHER" id="PTHR43999">
    <property type="entry name" value="DNAJ HOMOLOG SUBFAMILY C MEMBER 2"/>
    <property type="match status" value="1"/>
</dbReference>
<evidence type="ECO:0000259" key="10">
    <source>
        <dbReference type="PROSITE" id="PS50090"/>
    </source>
</evidence>
<feature type="domain" description="J" evidence="9">
    <location>
        <begin position="86"/>
        <end position="159"/>
    </location>
</feature>
<dbReference type="InterPro" id="IPR009057">
    <property type="entry name" value="Homeodomain-like_sf"/>
</dbReference>
<reference evidence="13" key="1">
    <citation type="submission" date="2025-08" db="UniProtKB">
        <authorList>
            <consortium name="RefSeq"/>
        </authorList>
    </citation>
    <scope>IDENTIFICATION</scope>
    <source>
        <tissue evidence="13">Muscle</tissue>
    </source>
</reference>
<feature type="domain" description="Myb-like" evidence="10">
    <location>
        <begin position="549"/>
        <end position="596"/>
    </location>
</feature>
<evidence type="ECO:0000256" key="4">
    <source>
        <dbReference type="ARBA" id="ARBA00022737"/>
    </source>
</evidence>
<keyword evidence="7" id="KW-0175">Coiled coil</keyword>
<protein>
    <submittedName>
        <fullName evidence="13">DnaJ homolog subfamily C member 2-like</fullName>
    </submittedName>
</protein>
<dbReference type="Gene3D" id="1.10.287.110">
    <property type="entry name" value="DnaJ domain"/>
    <property type="match status" value="1"/>
</dbReference>
<evidence type="ECO:0000256" key="7">
    <source>
        <dbReference type="SAM" id="Coils"/>
    </source>
</evidence>
<dbReference type="InterPro" id="IPR044634">
    <property type="entry name" value="Zuotin/DnaJC2"/>
</dbReference>
<feature type="compositionally biased region" description="Acidic residues" evidence="8">
    <location>
        <begin position="56"/>
        <end position="71"/>
    </location>
</feature>
<gene>
    <name evidence="13" type="primary">LOC106472965</name>
</gene>
<evidence type="ECO:0000256" key="1">
    <source>
        <dbReference type="ARBA" id="ARBA00004123"/>
    </source>
</evidence>
<dbReference type="SMART" id="SM00271">
    <property type="entry name" value="DnaJ"/>
    <property type="match status" value="1"/>
</dbReference>
<dbReference type="PROSITE" id="PS50090">
    <property type="entry name" value="MYB_LIKE"/>
    <property type="match status" value="1"/>
</dbReference>
<dbReference type="InterPro" id="IPR001623">
    <property type="entry name" value="DnaJ_domain"/>
</dbReference>
<dbReference type="InterPro" id="IPR054076">
    <property type="entry name" value="ZUO1-like_ZHD"/>
</dbReference>
<dbReference type="InterPro" id="IPR001005">
    <property type="entry name" value="SANT/Myb"/>
</dbReference>
<dbReference type="Pfam" id="PF00226">
    <property type="entry name" value="DnaJ"/>
    <property type="match status" value="1"/>
</dbReference>
<evidence type="ECO:0000256" key="8">
    <source>
        <dbReference type="SAM" id="MobiDB-lite"/>
    </source>
</evidence>
<dbReference type="InterPro" id="IPR042569">
    <property type="entry name" value="RAC_head_sf"/>
</dbReference>
<dbReference type="CDD" id="cd00167">
    <property type="entry name" value="SANT"/>
    <property type="match status" value="1"/>
</dbReference>